<keyword evidence="9" id="KW-1133">Transmembrane helix</keyword>
<comment type="similarity">
    <text evidence="3">Belongs to the glycosyltransferase 18 family.</text>
</comment>
<dbReference type="EMBL" id="RCHS01003666">
    <property type="protein sequence ID" value="RMX40332.1"/>
    <property type="molecule type" value="Genomic_DNA"/>
</dbReference>
<evidence type="ECO:0000256" key="13">
    <source>
        <dbReference type="ARBA" id="ARBA00048243"/>
    </source>
</evidence>
<evidence type="ECO:0000256" key="11">
    <source>
        <dbReference type="ARBA" id="ARBA00023136"/>
    </source>
</evidence>
<comment type="pathway">
    <text evidence="2">Protein modification; protein glycosylation.</text>
</comment>
<evidence type="ECO:0000259" key="14">
    <source>
        <dbReference type="Pfam" id="PF15024"/>
    </source>
</evidence>
<comment type="caution">
    <text evidence="15">The sequence shown here is derived from an EMBL/GenBank/DDBJ whole genome shotgun (WGS) entry which is preliminary data.</text>
</comment>
<keyword evidence="5" id="KW-0328">Glycosyltransferase</keyword>
<keyword evidence="10" id="KW-0333">Golgi apparatus</keyword>
<evidence type="ECO:0000256" key="10">
    <source>
        <dbReference type="ARBA" id="ARBA00023034"/>
    </source>
</evidence>
<dbReference type="GO" id="GO:0000139">
    <property type="term" value="C:Golgi membrane"/>
    <property type="evidence" value="ECO:0007669"/>
    <property type="project" value="UniProtKB-SubCell"/>
</dbReference>
<comment type="catalytic activity">
    <reaction evidence="13">
        <text>N(4)-{beta-D-GlcNAc-(1-&gt;2)-[beta-D-GlcNAc-(1-&gt;4)]-alpha-D-Man-(1-&gt;3)-[beta-D-GlcNAc-(1-&gt;2)-alpha-D-Man-(1-&gt;6)]-beta-D-Man-(1-&gt;4)-beta-D-GlcNAc-(1-&gt;4)-beta-D-GlcNAc}-L-asparaginyl-[protein] + UDP-N-acetyl-alpha-D-glucosamine = N(4)-{beta-D-GlcNAc-(1-&gt;2)-[beta-D-GlcNAc-(1-&gt;4)]-alpha-D-Man-(1-&gt;3)-[beta-D-GlcNAc-(1-&gt;2)-[beta-D-GlcNAc-(1-&gt;6)]-alpha-D-Man-(1-&gt;6)]-beta-D-Man-(1-&gt;4)-beta-D-GlcNAc-(1-&gt;4)-beta-D-GlcNAc}-L-asparaginyl-[protein] + UDP + H(+)</text>
        <dbReference type="Rhea" id="RHEA:16921"/>
        <dbReference type="Rhea" id="RHEA-COMP:14374"/>
        <dbReference type="Rhea" id="RHEA-COMP:14377"/>
        <dbReference type="ChEBI" id="CHEBI:15378"/>
        <dbReference type="ChEBI" id="CHEBI:57705"/>
        <dbReference type="ChEBI" id="CHEBI:58223"/>
        <dbReference type="ChEBI" id="CHEBI:139507"/>
        <dbReference type="ChEBI" id="CHEBI:139510"/>
        <dbReference type="EC" id="2.4.1.155"/>
    </reaction>
</comment>
<dbReference type="Proteomes" id="UP000275408">
    <property type="component" value="Unassembled WGS sequence"/>
</dbReference>
<dbReference type="STRING" id="46731.A0A3M6TG07"/>
<evidence type="ECO:0000256" key="3">
    <source>
        <dbReference type="ARBA" id="ARBA00007477"/>
    </source>
</evidence>
<name>A0A3M6TG07_POCDA</name>
<dbReference type="InterPro" id="IPR026116">
    <property type="entry name" value="GT18_cat"/>
</dbReference>
<dbReference type="PANTHER" id="PTHR15075">
    <property type="entry name" value="ALPHA-MANNOSIDE BETA-1,6-N-ACETYLGLUCOSAMINYLTRANSFERASE"/>
    <property type="match status" value="1"/>
</dbReference>
<dbReference type="Pfam" id="PF15024">
    <property type="entry name" value="Glyco_transf_18"/>
    <property type="match status" value="2"/>
</dbReference>
<keyword evidence="12" id="KW-0325">Glycoprotein</keyword>
<evidence type="ECO:0000256" key="8">
    <source>
        <dbReference type="ARBA" id="ARBA00022968"/>
    </source>
</evidence>
<comment type="subcellular location">
    <subcellularLocation>
        <location evidence="1">Golgi apparatus membrane</location>
        <topology evidence="1">Single-pass type II membrane protein</topology>
    </subcellularLocation>
</comment>
<dbReference type="UniPathway" id="UPA00378"/>
<feature type="non-terminal residue" evidence="15">
    <location>
        <position position="1"/>
    </location>
</feature>
<evidence type="ECO:0000256" key="9">
    <source>
        <dbReference type="ARBA" id="ARBA00022989"/>
    </source>
</evidence>
<dbReference type="OrthoDB" id="2113294at2759"/>
<evidence type="ECO:0000256" key="12">
    <source>
        <dbReference type="ARBA" id="ARBA00023180"/>
    </source>
</evidence>
<evidence type="ECO:0000256" key="7">
    <source>
        <dbReference type="ARBA" id="ARBA00022692"/>
    </source>
</evidence>
<keyword evidence="11" id="KW-0472">Membrane</keyword>
<keyword evidence="6" id="KW-0808">Transferase</keyword>
<dbReference type="PANTHER" id="PTHR15075:SF2">
    <property type="entry name" value="ALPHA-1,6-MANNOSYLGLYCOPROTEIN 6-BETA-N-ACETYLGLUCOSAMINYLTRANSFERASE"/>
    <property type="match status" value="1"/>
</dbReference>
<dbReference type="GO" id="GO:0006487">
    <property type="term" value="P:protein N-linked glycosylation"/>
    <property type="evidence" value="ECO:0007669"/>
    <property type="project" value="TreeGrafter"/>
</dbReference>
<dbReference type="InterPro" id="IPR052105">
    <property type="entry name" value="MGAT5_Glycosyltransferase"/>
</dbReference>
<feature type="domain" description="Glycosyltransferase family 18 catalytic" evidence="14">
    <location>
        <begin position="85"/>
        <end position="282"/>
    </location>
</feature>
<evidence type="ECO:0000256" key="4">
    <source>
        <dbReference type="ARBA" id="ARBA00012671"/>
    </source>
</evidence>
<protein>
    <recommendedName>
        <fullName evidence="4">alpha-1,6-mannosyl-glycoprotein 6-beta-N-acetylglucosaminyltransferase</fullName>
        <ecNumber evidence="4">2.4.1.155</ecNumber>
    </recommendedName>
</protein>
<dbReference type="AlphaFoldDB" id="A0A3M6TG07"/>
<accession>A0A3M6TG07</accession>
<dbReference type="EC" id="2.4.1.155" evidence="4"/>
<feature type="domain" description="Glycosyltransferase family 18 catalytic" evidence="14">
    <location>
        <begin position="299"/>
        <end position="660"/>
    </location>
</feature>
<gene>
    <name evidence="15" type="ORF">pdam_00019669</name>
</gene>
<dbReference type="GO" id="GO:0030144">
    <property type="term" value="F:alpha-1,6-mannosylglycoprotein 6-beta-N-acetylglucosaminyltransferase activity"/>
    <property type="evidence" value="ECO:0007669"/>
    <property type="project" value="UniProtKB-EC"/>
</dbReference>
<evidence type="ECO:0000313" key="16">
    <source>
        <dbReference type="Proteomes" id="UP000275408"/>
    </source>
</evidence>
<organism evidence="15 16">
    <name type="scientific">Pocillopora damicornis</name>
    <name type="common">Cauliflower coral</name>
    <name type="synonym">Millepora damicornis</name>
    <dbReference type="NCBI Taxonomy" id="46731"/>
    <lineage>
        <taxon>Eukaryota</taxon>
        <taxon>Metazoa</taxon>
        <taxon>Cnidaria</taxon>
        <taxon>Anthozoa</taxon>
        <taxon>Hexacorallia</taxon>
        <taxon>Scleractinia</taxon>
        <taxon>Astrocoeniina</taxon>
        <taxon>Pocilloporidae</taxon>
        <taxon>Pocillopora</taxon>
    </lineage>
</organism>
<evidence type="ECO:0000313" key="15">
    <source>
        <dbReference type="EMBL" id="RMX40332.1"/>
    </source>
</evidence>
<evidence type="ECO:0000256" key="5">
    <source>
        <dbReference type="ARBA" id="ARBA00022676"/>
    </source>
</evidence>
<evidence type="ECO:0000256" key="6">
    <source>
        <dbReference type="ARBA" id="ARBA00022679"/>
    </source>
</evidence>
<keyword evidence="7" id="KW-0812">Transmembrane</keyword>
<evidence type="ECO:0000256" key="1">
    <source>
        <dbReference type="ARBA" id="ARBA00004323"/>
    </source>
</evidence>
<sequence length="674" mass="76475">QISIFHITFYIDIDDSGVTVLNNGANSTEKLLLERSSLTSNGTVLNNPSGKETKCYIPDDPLFPLCSIKIKEFNKTWDQKCHGEKYKVDPTSLCSVIQYLSEVQAWCPVLPWRQDKNPYNVETEWQKATVQTNLSALLEKFKGDRYYWMTKRIQGIWPQWLEAFEELGSRVNLHGRRRKKILVYMAGMGEHKFFLDGAFMGGPLGELAQWCDLISALYILGHELVISFMKEEVPRFLVVPTSDGCARQKMDDEVDLIFTDIMGVLIISVHSGQDYSRHKCVISRQKRVEVLCTDDGLTCFSFYRCKFRVLDSFGTDAEFNYKRYKGEIPGGRSPWGDLDLHLAQFMTMYPHSPDNSFLGFAVPRKSRGNVVHSNDRMAALVYGKDPEFWKGHADYIDTVKRYFNEVHATLGRASEKQREFGVPEYVINHGIINITSLVNLLQTSKVFVGLGQPFEGPAALEALANGCFFLNPKYIPPLDRTNAGFFAGKPLNRKITSQNPYAEVFVGEPFVQTVNIKNLTEVEEALREIISTKEEPHLPYEFTHVGMLERVNAYVENQDFCKPTNWPPLSELRTLVGGEGESCIATCLRKQLICEPKFFVSLDVEEAFKSSGFECKSTFFHESILAPSINTTDSICVLQTQPMLFSCRAALPGVVRICPCRSYRKEQAALCETC</sequence>
<evidence type="ECO:0000256" key="2">
    <source>
        <dbReference type="ARBA" id="ARBA00004922"/>
    </source>
</evidence>
<keyword evidence="16" id="KW-1185">Reference proteome</keyword>
<keyword evidence="8" id="KW-0735">Signal-anchor</keyword>
<reference evidence="15 16" key="1">
    <citation type="journal article" date="2018" name="Sci. Rep.">
        <title>Comparative analysis of the Pocillopora damicornis genome highlights role of immune system in coral evolution.</title>
        <authorList>
            <person name="Cunning R."/>
            <person name="Bay R.A."/>
            <person name="Gillette P."/>
            <person name="Baker A.C."/>
            <person name="Traylor-Knowles N."/>
        </authorList>
    </citation>
    <scope>NUCLEOTIDE SEQUENCE [LARGE SCALE GENOMIC DNA]</scope>
    <source>
        <strain evidence="15">RSMAS</strain>
        <tissue evidence="15">Whole animal</tissue>
    </source>
</reference>
<proteinExistence type="inferred from homology"/>